<protein>
    <submittedName>
        <fullName evidence="6">Transcriptional regulator, MarR family</fullName>
    </submittedName>
</protein>
<keyword evidence="2" id="KW-0238">DNA-binding</keyword>
<dbReference type="EMBL" id="ATLK01000001">
    <property type="protein sequence ID" value="KFF31751.1"/>
    <property type="molecule type" value="Genomic_DNA"/>
</dbReference>
<dbReference type="Proteomes" id="UP000028730">
    <property type="component" value="Unassembled WGS sequence"/>
</dbReference>
<dbReference type="SUPFAM" id="SSF46785">
    <property type="entry name" value="Winged helix' DNA-binding domain"/>
    <property type="match status" value="1"/>
</dbReference>
<sequence>MEGFEQEALLALHDSLHHQKSAMCHELYRSNKGEPFVLHHLLGHGTSTPSDLAAALRSSSGRISALLGALEKKGFIIRRIDPEDRRNILVSLTDEGRAEASRENDRVSSAIRWVFSQMGERRTREFVELVDEFMTYMSVCQPAGPRPSAQEVSQAFEERARKRDKERPNSRAHVRSVPTEH</sequence>
<evidence type="ECO:0000256" key="4">
    <source>
        <dbReference type="SAM" id="MobiDB-lite"/>
    </source>
</evidence>
<evidence type="ECO:0000256" key="3">
    <source>
        <dbReference type="ARBA" id="ARBA00023163"/>
    </source>
</evidence>
<name>A0A080N3X3_9BIFI</name>
<evidence type="ECO:0000256" key="2">
    <source>
        <dbReference type="ARBA" id="ARBA00023125"/>
    </source>
</evidence>
<dbReference type="PRINTS" id="PR00598">
    <property type="entry name" value="HTHMARR"/>
</dbReference>
<organism evidence="6 7">
    <name type="scientific">Bifidobacterium bombi DSM 19703</name>
    <dbReference type="NCBI Taxonomy" id="1341695"/>
    <lineage>
        <taxon>Bacteria</taxon>
        <taxon>Bacillati</taxon>
        <taxon>Actinomycetota</taxon>
        <taxon>Actinomycetes</taxon>
        <taxon>Bifidobacteriales</taxon>
        <taxon>Bifidobacteriaceae</taxon>
        <taxon>Bifidobacterium</taxon>
    </lineage>
</organism>
<dbReference type="InterPro" id="IPR027395">
    <property type="entry name" value="WH_DNA-bd_dom"/>
</dbReference>
<keyword evidence="1" id="KW-0805">Transcription regulation</keyword>
<accession>A0A080N3X3</accession>
<reference evidence="6 7" key="1">
    <citation type="journal article" date="2014" name="Appl. Environ. Microbiol.">
        <title>Genomic encyclopedia of type strains of the genus Bifidobacterium.</title>
        <authorList>
            <person name="Milani C."/>
            <person name="Lugli G.A."/>
            <person name="Duranti S."/>
            <person name="Turroni F."/>
            <person name="Bottacini F."/>
            <person name="Mangifesta M."/>
            <person name="Sanchez B."/>
            <person name="Viappiani A."/>
            <person name="Mancabelli L."/>
            <person name="Taminiau B."/>
            <person name="Delcenserie V."/>
            <person name="Barrangou R."/>
            <person name="Margolles A."/>
            <person name="van Sinderen D."/>
            <person name="Ventura M."/>
        </authorList>
    </citation>
    <scope>NUCLEOTIDE SEQUENCE [LARGE SCALE GENOMIC DNA]</scope>
    <source>
        <strain evidence="6 7">DSM 19703</strain>
    </source>
</reference>
<dbReference type="InterPro" id="IPR000835">
    <property type="entry name" value="HTH_MarR-typ"/>
</dbReference>
<comment type="caution">
    <text evidence="6">The sequence shown here is derived from an EMBL/GenBank/DDBJ whole genome shotgun (WGS) entry which is preliminary data.</text>
</comment>
<keyword evidence="7" id="KW-1185">Reference proteome</keyword>
<dbReference type="AlphaFoldDB" id="A0A080N3X3"/>
<gene>
    <name evidence="6" type="ORF">BBOMB_1147</name>
</gene>
<dbReference type="PROSITE" id="PS50995">
    <property type="entry name" value="HTH_MARR_2"/>
    <property type="match status" value="1"/>
</dbReference>
<evidence type="ECO:0000313" key="7">
    <source>
        <dbReference type="Proteomes" id="UP000028730"/>
    </source>
</evidence>
<dbReference type="OrthoDB" id="3237509at2"/>
<dbReference type="GO" id="GO:0003677">
    <property type="term" value="F:DNA binding"/>
    <property type="evidence" value="ECO:0007669"/>
    <property type="project" value="UniProtKB-KW"/>
</dbReference>
<dbReference type="InterPro" id="IPR036388">
    <property type="entry name" value="WH-like_DNA-bd_sf"/>
</dbReference>
<dbReference type="PANTHER" id="PTHR42756:SF1">
    <property type="entry name" value="TRANSCRIPTIONAL REPRESSOR OF EMRAB OPERON"/>
    <property type="match status" value="1"/>
</dbReference>
<evidence type="ECO:0000313" key="6">
    <source>
        <dbReference type="EMBL" id="KFF31751.1"/>
    </source>
</evidence>
<dbReference type="PANTHER" id="PTHR42756">
    <property type="entry name" value="TRANSCRIPTIONAL REGULATOR, MARR"/>
    <property type="match status" value="1"/>
</dbReference>
<evidence type="ECO:0000259" key="5">
    <source>
        <dbReference type="PROSITE" id="PS50995"/>
    </source>
</evidence>
<feature type="region of interest" description="Disordered" evidence="4">
    <location>
        <begin position="142"/>
        <end position="181"/>
    </location>
</feature>
<dbReference type="GO" id="GO:0003700">
    <property type="term" value="F:DNA-binding transcription factor activity"/>
    <property type="evidence" value="ECO:0007669"/>
    <property type="project" value="InterPro"/>
</dbReference>
<proteinExistence type="predicted"/>
<dbReference type="SMART" id="SM00347">
    <property type="entry name" value="HTH_MARR"/>
    <property type="match status" value="1"/>
</dbReference>
<dbReference type="RefSeq" id="WP_044087451.1">
    <property type="nucleotide sequence ID" value="NZ_ATLK01000001.1"/>
</dbReference>
<dbReference type="Pfam" id="PF13601">
    <property type="entry name" value="HTH_34"/>
    <property type="match status" value="1"/>
</dbReference>
<dbReference type="STRING" id="1341695.BBOMB_1147"/>
<evidence type="ECO:0000256" key="1">
    <source>
        <dbReference type="ARBA" id="ARBA00023015"/>
    </source>
</evidence>
<feature type="domain" description="HTH marR-type" evidence="5">
    <location>
        <begin position="1"/>
        <end position="135"/>
    </location>
</feature>
<feature type="compositionally biased region" description="Basic and acidic residues" evidence="4">
    <location>
        <begin position="156"/>
        <end position="169"/>
    </location>
</feature>
<dbReference type="Gene3D" id="1.10.10.10">
    <property type="entry name" value="Winged helix-like DNA-binding domain superfamily/Winged helix DNA-binding domain"/>
    <property type="match status" value="1"/>
</dbReference>
<dbReference type="InterPro" id="IPR036390">
    <property type="entry name" value="WH_DNA-bd_sf"/>
</dbReference>
<dbReference type="eggNOG" id="COG1846">
    <property type="taxonomic scope" value="Bacteria"/>
</dbReference>
<keyword evidence="3" id="KW-0804">Transcription</keyword>